<dbReference type="AlphaFoldDB" id="A0A8H5G8W9"/>
<dbReference type="InterPro" id="IPR001128">
    <property type="entry name" value="Cyt_P450"/>
</dbReference>
<dbReference type="Gene3D" id="3.40.50.720">
    <property type="entry name" value="NAD(P)-binding Rossmann-like Domain"/>
    <property type="match status" value="1"/>
</dbReference>
<dbReference type="GO" id="GO:0020037">
    <property type="term" value="F:heme binding"/>
    <property type="evidence" value="ECO:0007669"/>
    <property type="project" value="InterPro"/>
</dbReference>
<dbReference type="Proteomes" id="UP000559027">
    <property type="component" value="Unassembled WGS sequence"/>
</dbReference>
<comment type="caution">
    <text evidence="14">The sequence shown here is derived from an EMBL/GenBank/DDBJ whole genome shotgun (WGS) entry which is preliminary data.</text>
</comment>
<dbReference type="InterPro" id="IPR050121">
    <property type="entry name" value="Cytochrome_P450_monoxygenase"/>
</dbReference>
<keyword evidence="7 13" id="KW-0479">Metal-binding</keyword>
<evidence type="ECO:0000313" key="15">
    <source>
        <dbReference type="Proteomes" id="UP000559027"/>
    </source>
</evidence>
<dbReference type="InterPro" id="IPR036291">
    <property type="entry name" value="NAD(P)-bd_dom_sf"/>
</dbReference>
<evidence type="ECO:0000256" key="12">
    <source>
        <dbReference type="ARBA" id="ARBA00023136"/>
    </source>
</evidence>
<keyword evidence="11" id="KW-0503">Monooxygenase</keyword>
<evidence type="ECO:0000313" key="14">
    <source>
        <dbReference type="EMBL" id="KAF5360572.1"/>
    </source>
</evidence>
<evidence type="ECO:0000256" key="3">
    <source>
        <dbReference type="ARBA" id="ARBA00004721"/>
    </source>
</evidence>
<evidence type="ECO:0000256" key="5">
    <source>
        <dbReference type="ARBA" id="ARBA00022617"/>
    </source>
</evidence>
<dbReference type="InterPro" id="IPR002401">
    <property type="entry name" value="Cyt_P450_E_grp-I"/>
</dbReference>
<keyword evidence="10 13" id="KW-0408">Iron</keyword>
<dbReference type="CDD" id="cd11069">
    <property type="entry name" value="CYP_FUM15-like"/>
    <property type="match status" value="1"/>
</dbReference>
<dbReference type="GO" id="GO:0016705">
    <property type="term" value="F:oxidoreductase activity, acting on paired donors, with incorporation or reduction of molecular oxygen"/>
    <property type="evidence" value="ECO:0007669"/>
    <property type="project" value="InterPro"/>
</dbReference>
<gene>
    <name evidence="14" type="ORF">D9756_005066</name>
</gene>
<dbReference type="EMBL" id="JAACJO010000003">
    <property type="protein sequence ID" value="KAF5360572.1"/>
    <property type="molecule type" value="Genomic_DNA"/>
</dbReference>
<evidence type="ECO:0000256" key="6">
    <source>
        <dbReference type="ARBA" id="ARBA00022692"/>
    </source>
</evidence>
<evidence type="ECO:0000256" key="2">
    <source>
        <dbReference type="ARBA" id="ARBA00004370"/>
    </source>
</evidence>
<dbReference type="Pfam" id="PF00067">
    <property type="entry name" value="p450"/>
    <property type="match status" value="1"/>
</dbReference>
<accession>A0A8H5G8W9</accession>
<dbReference type="Pfam" id="PF00106">
    <property type="entry name" value="adh_short"/>
    <property type="match status" value="1"/>
</dbReference>
<evidence type="ECO:0000256" key="7">
    <source>
        <dbReference type="ARBA" id="ARBA00022723"/>
    </source>
</evidence>
<name>A0A8H5G8W9_9AGAR</name>
<keyword evidence="9" id="KW-0560">Oxidoreductase</keyword>
<keyword evidence="5 13" id="KW-0349">Heme</keyword>
<evidence type="ECO:0000256" key="13">
    <source>
        <dbReference type="PIRSR" id="PIRSR602401-1"/>
    </source>
</evidence>
<reference evidence="14 15" key="1">
    <citation type="journal article" date="2020" name="ISME J.">
        <title>Uncovering the hidden diversity of litter-decomposition mechanisms in mushroom-forming fungi.</title>
        <authorList>
            <person name="Floudas D."/>
            <person name="Bentzer J."/>
            <person name="Ahren D."/>
            <person name="Johansson T."/>
            <person name="Persson P."/>
            <person name="Tunlid A."/>
        </authorList>
    </citation>
    <scope>NUCLEOTIDE SEQUENCE [LARGE SCALE GENOMIC DNA]</scope>
    <source>
        <strain evidence="14 15">CBS 146.42</strain>
    </source>
</reference>
<evidence type="ECO:0000256" key="8">
    <source>
        <dbReference type="ARBA" id="ARBA00022989"/>
    </source>
</evidence>
<dbReference type="PRINTS" id="PR00463">
    <property type="entry name" value="EP450I"/>
</dbReference>
<evidence type="ECO:0000256" key="9">
    <source>
        <dbReference type="ARBA" id="ARBA00023002"/>
    </source>
</evidence>
<keyword evidence="8" id="KW-1133">Transmembrane helix</keyword>
<organism evidence="14 15">
    <name type="scientific">Leucocoprinus leucothites</name>
    <dbReference type="NCBI Taxonomy" id="201217"/>
    <lineage>
        <taxon>Eukaryota</taxon>
        <taxon>Fungi</taxon>
        <taxon>Dikarya</taxon>
        <taxon>Basidiomycota</taxon>
        <taxon>Agaricomycotina</taxon>
        <taxon>Agaricomycetes</taxon>
        <taxon>Agaricomycetidae</taxon>
        <taxon>Agaricales</taxon>
        <taxon>Agaricineae</taxon>
        <taxon>Agaricaceae</taxon>
        <taxon>Leucocoprinus</taxon>
    </lineage>
</organism>
<feature type="binding site" description="axial binding residue" evidence="13">
    <location>
        <position position="742"/>
    </location>
    <ligand>
        <name>heme</name>
        <dbReference type="ChEBI" id="CHEBI:30413"/>
    </ligand>
    <ligandPart>
        <name>Fe</name>
        <dbReference type="ChEBI" id="CHEBI:18248"/>
    </ligandPart>
</feature>
<comment type="pathway">
    <text evidence="3">Secondary metabolite biosynthesis; terpenoid biosynthesis.</text>
</comment>
<dbReference type="GO" id="GO:0016020">
    <property type="term" value="C:membrane"/>
    <property type="evidence" value="ECO:0007669"/>
    <property type="project" value="UniProtKB-SubCell"/>
</dbReference>
<dbReference type="PRINTS" id="PR00385">
    <property type="entry name" value="P450"/>
</dbReference>
<dbReference type="InterPro" id="IPR002347">
    <property type="entry name" value="SDR_fam"/>
</dbReference>
<dbReference type="SUPFAM" id="SSF51735">
    <property type="entry name" value="NAD(P)-binding Rossmann-fold domains"/>
    <property type="match status" value="1"/>
</dbReference>
<comment type="subcellular location">
    <subcellularLocation>
        <location evidence="2">Membrane</location>
    </subcellularLocation>
</comment>
<keyword evidence="15" id="KW-1185">Reference proteome</keyword>
<evidence type="ECO:0000256" key="11">
    <source>
        <dbReference type="ARBA" id="ARBA00023033"/>
    </source>
</evidence>
<protein>
    <recommendedName>
        <fullName evidence="16">Cytochrome P450</fullName>
    </recommendedName>
</protein>
<keyword evidence="12" id="KW-0472">Membrane</keyword>
<evidence type="ECO:0000256" key="10">
    <source>
        <dbReference type="ARBA" id="ARBA00023004"/>
    </source>
</evidence>
<keyword evidence="6" id="KW-0812">Transmembrane</keyword>
<comment type="similarity">
    <text evidence="4">Belongs to the cytochrome P450 family.</text>
</comment>
<comment type="cofactor">
    <cofactor evidence="1 13">
        <name>heme</name>
        <dbReference type="ChEBI" id="CHEBI:30413"/>
    </cofactor>
</comment>
<evidence type="ECO:0000256" key="4">
    <source>
        <dbReference type="ARBA" id="ARBA00010617"/>
    </source>
</evidence>
<dbReference type="PANTHER" id="PTHR24305:SF166">
    <property type="entry name" value="CYTOCHROME P450 12A4, MITOCHONDRIAL-RELATED"/>
    <property type="match status" value="1"/>
</dbReference>
<sequence>MRNPSSSDLPTKYPGDKLAILKLDVTDAQAISSAFITAREKYGRVDVVFNNAGSALMCELENTPEDKARALFDTNFWGAINVMKEAVKAFRTNSPPGGTLLQNSSSSALASNPGIAFYSASKSALESATEALAQELDPAWNIKITILESGPFKTAAIGSNMLVLPPSPPYSSSPSIGANQTRAWVSSGELYKFAGDPSKAVKVFYEIATRESSKETEERVEGEEGERKEVYDRVVLHPFSVLSAQRRIESLPLFFSELASNLHNSLSGYQSIGTGMMAGNFAIQAGAGFVLAWIVWKLASRFVFKSPLDILQAPPSASFLSGNIPQIFNMDGWKYNRDLLSQYGRAFKVTGAFGERILFTFDPKALHHILVKDQHIYEEAAAVINRNLIFVGPGLVATLGEQHRKQRKMINPVFSINHMREMIPLFYEVTERLRVSLKKKTANGPKEVDIMQWMTRTALELIGQSGMGYSFDTLESEEVLHPYAVYQETIFDYPRTKRFIVDHIPIKRVQELKKVVDIMHKTSLDIIKAKKVALNSSDPRVRAEMMKKKDIISILMNANAKAEEDDRLTDEEVFGQVSTFVFAGQDTTSSAMCRILHLLCIHQEVQNKLRAEIRDAQKDGQLSYDQLVSLPYLDAVCRETLRVYPPLNFALLRTARKDMILPISKPVTGANGKQVTEIMIPNGTHIIPSILGSNTNPDLWGDDAHEWKPERWLSLLPESVVDAHIPGIYSHLMTFLGGGRACIGFKFSQLEMKVVLSVLLSTFKFDLPKDREITWKMTGIAKPYVGSGPQLPLVMTAIN</sequence>
<dbReference type="PANTHER" id="PTHR24305">
    <property type="entry name" value="CYTOCHROME P450"/>
    <property type="match status" value="1"/>
</dbReference>
<evidence type="ECO:0008006" key="16">
    <source>
        <dbReference type="Google" id="ProtNLM"/>
    </source>
</evidence>
<dbReference type="SUPFAM" id="SSF48264">
    <property type="entry name" value="Cytochrome P450"/>
    <property type="match status" value="1"/>
</dbReference>
<dbReference type="OrthoDB" id="1470350at2759"/>
<dbReference type="GO" id="GO:0005506">
    <property type="term" value="F:iron ion binding"/>
    <property type="evidence" value="ECO:0007669"/>
    <property type="project" value="InterPro"/>
</dbReference>
<evidence type="ECO:0000256" key="1">
    <source>
        <dbReference type="ARBA" id="ARBA00001971"/>
    </source>
</evidence>
<proteinExistence type="inferred from homology"/>
<dbReference type="Gene3D" id="1.10.630.10">
    <property type="entry name" value="Cytochrome P450"/>
    <property type="match status" value="1"/>
</dbReference>
<dbReference type="GO" id="GO:0004497">
    <property type="term" value="F:monooxygenase activity"/>
    <property type="evidence" value="ECO:0007669"/>
    <property type="project" value="UniProtKB-KW"/>
</dbReference>
<dbReference type="InterPro" id="IPR036396">
    <property type="entry name" value="Cyt_P450_sf"/>
</dbReference>